<dbReference type="Proteomes" id="UP000051276">
    <property type="component" value="Unassembled WGS sequence"/>
</dbReference>
<dbReference type="InterPro" id="IPR029063">
    <property type="entry name" value="SAM-dependent_MTases_sf"/>
</dbReference>
<comment type="caution">
    <text evidence="1">The sequence shown here is derived from an EMBL/GenBank/DDBJ whole genome shotgun (WGS) entry which is preliminary data.</text>
</comment>
<evidence type="ECO:0000313" key="4">
    <source>
        <dbReference type="Proteomes" id="UP000051634"/>
    </source>
</evidence>
<evidence type="ECO:0000313" key="2">
    <source>
        <dbReference type="EMBL" id="KRT59554.1"/>
    </source>
</evidence>
<dbReference type="OrthoDB" id="823440at2"/>
<dbReference type="EMBL" id="LMXI01000140">
    <property type="protein sequence ID" value="KRT59554.1"/>
    <property type="molecule type" value="Genomic_DNA"/>
</dbReference>
<dbReference type="GO" id="GO:0008168">
    <property type="term" value="F:methyltransferase activity"/>
    <property type="evidence" value="ECO:0007669"/>
    <property type="project" value="UniProtKB-KW"/>
</dbReference>
<reference evidence="3 4" key="1">
    <citation type="submission" date="2015-11" db="EMBL/GenBank/DDBJ databases">
        <title>The genome of Candidatus Endoriftia persephone in Ridgeia piscesae and population structure of the North Eastern Pacific vestimentiferan symbionts.</title>
        <authorList>
            <person name="Perez M."/>
            <person name="Juniper K.S."/>
        </authorList>
    </citation>
    <scope>NUCLEOTIDE SEQUENCE [LARGE SCALE GENOMIC DNA]</scope>
    <source>
        <strain evidence="2">Ind10</strain>
        <strain evidence="1">Ind11</strain>
    </source>
</reference>
<dbReference type="AlphaFoldDB" id="A0A0T5YSL1"/>
<dbReference type="EMBL" id="LDXT01000096">
    <property type="protein sequence ID" value="KRT53588.1"/>
    <property type="molecule type" value="Genomic_DNA"/>
</dbReference>
<keyword evidence="1" id="KW-0808">Transferase</keyword>
<dbReference type="RefSeq" id="WP_057955223.1">
    <property type="nucleotide sequence ID" value="NZ_KQ556872.1"/>
</dbReference>
<keyword evidence="4" id="KW-1185">Reference proteome</keyword>
<accession>A0A0T5YSL1</accession>
<dbReference type="Gene3D" id="3.40.50.150">
    <property type="entry name" value="Vaccinia Virus protein VP39"/>
    <property type="match status" value="1"/>
</dbReference>
<organism evidence="1 4">
    <name type="scientific">endosymbiont of Ridgeia piscesae</name>
    <dbReference type="NCBI Taxonomy" id="54398"/>
    <lineage>
        <taxon>Bacteria</taxon>
        <taxon>Pseudomonadati</taxon>
        <taxon>Pseudomonadota</taxon>
        <taxon>Gammaproteobacteria</taxon>
        <taxon>sulfur-oxidizing symbionts</taxon>
    </lineage>
</organism>
<sequence length="253" mass="28464">MLTNILLALNLLLLALIGWKLHLFGRDLRTQTDAVKLTELRSELAGQFSQLVIQQSLLDRLNLHQGLPYSPGWSASPDFLELIVEHCLEQRPGLVFECSSGVTTLMLARCCSMNGTGHLYSLENGATYAARTRSHLQRYGLAEQGTVIDAPLQEVELKGKRFAWYAPDKIPVGEVDMLVIDGPPGFIQQHSRFPALPLLYDRLADGCVVFLDDAARPDEREIVSMWQTLYPDLECDYLDTERGCARLVVHKRR</sequence>
<dbReference type="Proteomes" id="UP000051634">
    <property type="component" value="Unassembled WGS sequence"/>
</dbReference>
<keyword evidence="1" id="KW-0489">Methyltransferase</keyword>
<dbReference type="GO" id="GO:0032259">
    <property type="term" value="P:methylation"/>
    <property type="evidence" value="ECO:0007669"/>
    <property type="project" value="UniProtKB-KW"/>
</dbReference>
<dbReference type="STRING" id="54398.Ga0074115_10622"/>
<gene>
    <name evidence="1" type="ORF">Ga0074115_10622</name>
    <name evidence="2" type="ORF">Ga0076813_155412</name>
</gene>
<dbReference type="SUPFAM" id="SSF53335">
    <property type="entry name" value="S-adenosyl-L-methionine-dependent methyltransferases"/>
    <property type="match status" value="1"/>
</dbReference>
<name>A0A0T5YSL1_9GAMM</name>
<evidence type="ECO:0000313" key="3">
    <source>
        <dbReference type="Proteomes" id="UP000051276"/>
    </source>
</evidence>
<dbReference type="Pfam" id="PF13578">
    <property type="entry name" value="Methyltransf_24"/>
    <property type="match status" value="1"/>
</dbReference>
<proteinExistence type="predicted"/>
<protein>
    <submittedName>
        <fullName evidence="1 2">Methyltransferase domain</fullName>
    </submittedName>
</protein>
<evidence type="ECO:0000313" key="1">
    <source>
        <dbReference type="EMBL" id="KRT53588.1"/>
    </source>
</evidence>